<evidence type="ECO:0000256" key="1">
    <source>
        <dbReference type="SAM" id="MobiDB-lite"/>
    </source>
</evidence>
<dbReference type="AlphaFoldDB" id="A0AAW0A6G4"/>
<protein>
    <submittedName>
        <fullName evidence="2">Uncharacterized protein</fullName>
    </submittedName>
</protein>
<feature type="compositionally biased region" description="Low complexity" evidence="1">
    <location>
        <begin position="317"/>
        <end position="342"/>
    </location>
</feature>
<evidence type="ECO:0000313" key="2">
    <source>
        <dbReference type="EMBL" id="KAK7001808.1"/>
    </source>
</evidence>
<dbReference type="Proteomes" id="UP001362999">
    <property type="component" value="Unassembled WGS sequence"/>
</dbReference>
<feature type="region of interest" description="Disordered" evidence="1">
    <location>
        <begin position="311"/>
        <end position="372"/>
    </location>
</feature>
<proteinExistence type="predicted"/>
<gene>
    <name evidence="2" type="ORF">R3P38DRAFT_2795243</name>
</gene>
<accession>A0AAW0A6G4</accession>
<reference evidence="2 3" key="1">
    <citation type="journal article" date="2024" name="J Genomics">
        <title>Draft genome sequencing and assembly of Favolaschia claudopus CIRM-BRFM 2984 isolated from oak limbs.</title>
        <authorList>
            <person name="Navarro D."/>
            <person name="Drula E."/>
            <person name="Chaduli D."/>
            <person name="Cazenave R."/>
            <person name="Ahrendt S."/>
            <person name="Wang J."/>
            <person name="Lipzen A."/>
            <person name="Daum C."/>
            <person name="Barry K."/>
            <person name="Grigoriev I.V."/>
            <person name="Favel A."/>
            <person name="Rosso M.N."/>
            <person name="Martin F."/>
        </authorList>
    </citation>
    <scope>NUCLEOTIDE SEQUENCE [LARGE SCALE GENOMIC DNA]</scope>
    <source>
        <strain evidence="2 3">CIRM-BRFM 2984</strain>
    </source>
</reference>
<evidence type="ECO:0000313" key="3">
    <source>
        <dbReference type="Proteomes" id="UP001362999"/>
    </source>
</evidence>
<feature type="region of interest" description="Disordered" evidence="1">
    <location>
        <begin position="426"/>
        <end position="445"/>
    </location>
</feature>
<keyword evidence="3" id="KW-1185">Reference proteome</keyword>
<sequence length="502" mass="55373">MVNPYLDWIWSQYSIPQSSKQLSLRDSSSYFAKYILQPTDIILSNGGLILHPDLAVPLTNTIFGLDYYLDLAAKHHRLSKTLSIGHSELDTLAATGANPILATRNQIVHNWVILIDRILAAKRQLHALCSSNLHHPSLCKWDTKFALIASSLPVQLRKMLPLDLIRRFDVKIEHLMAASNSLHVPGIPHFSPVDISPAPSSYSPPLIASDDLSAQWARLINLSLDSSWTISNGNGRCNLRTDLLDVIWGGVQQMQTALSDVLRPSLVQPVCFQVDPHSQLAQVLGGTNTLDAFAIAWDTLTARMRQASNTWKEYQPRQRSPLLRPSPVELGTPTESTPLTSESARRMYWTSSSPSEVGGRLCPDSKGSSMVKLGGRDVHTARSRVNMELGRQSCSDDARLSLLRQCAAEIRGRTIQRYTGIDKSQPLANGFQKNSSSHHTPTPAYALTNASGLQVVGGEAVNLTVVMDLSTRLFSWTGWLCRRNGEWKRVVGAVKAGPHEEG</sequence>
<dbReference type="EMBL" id="JAWWNJ010000081">
    <property type="protein sequence ID" value="KAK7001808.1"/>
    <property type="molecule type" value="Genomic_DNA"/>
</dbReference>
<organism evidence="2 3">
    <name type="scientific">Favolaschia claudopus</name>
    <dbReference type="NCBI Taxonomy" id="2862362"/>
    <lineage>
        <taxon>Eukaryota</taxon>
        <taxon>Fungi</taxon>
        <taxon>Dikarya</taxon>
        <taxon>Basidiomycota</taxon>
        <taxon>Agaricomycotina</taxon>
        <taxon>Agaricomycetes</taxon>
        <taxon>Agaricomycetidae</taxon>
        <taxon>Agaricales</taxon>
        <taxon>Marasmiineae</taxon>
        <taxon>Mycenaceae</taxon>
        <taxon>Favolaschia</taxon>
    </lineage>
</organism>
<feature type="compositionally biased region" description="Polar residues" evidence="1">
    <location>
        <begin position="431"/>
        <end position="440"/>
    </location>
</feature>
<name>A0AAW0A6G4_9AGAR</name>
<comment type="caution">
    <text evidence="2">The sequence shown here is derived from an EMBL/GenBank/DDBJ whole genome shotgun (WGS) entry which is preliminary data.</text>
</comment>